<dbReference type="OrthoDB" id="671329at2759"/>
<dbReference type="InterPro" id="IPR038408">
    <property type="entry name" value="GNK2_sf"/>
</dbReference>
<dbReference type="Pfam" id="PF01657">
    <property type="entry name" value="Stress-antifung"/>
    <property type="match status" value="2"/>
</dbReference>
<gene>
    <name evidence="6" type="ORF">FCM35_KLT05425</name>
</gene>
<name>A0A833R5Z6_9POAL</name>
<dbReference type="Gene3D" id="3.30.430.20">
    <property type="entry name" value="Gnk2 domain, C-X8-C-X2-C motif"/>
    <property type="match status" value="2"/>
</dbReference>
<feature type="region of interest" description="Disordered" evidence="4">
    <location>
        <begin position="239"/>
        <end position="259"/>
    </location>
</feature>
<evidence type="ECO:0000256" key="4">
    <source>
        <dbReference type="SAM" id="MobiDB-lite"/>
    </source>
</evidence>
<evidence type="ECO:0000256" key="2">
    <source>
        <dbReference type="ARBA" id="ARBA00022737"/>
    </source>
</evidence>
<accession>A0A833R5Z6</accession>
<keyword evidence="1" id="KW-0732">Signal</keyword>
<organism evidence="6 7">
    <name type="scientific">Carex littledalei</name>
    <dbReference type="NCBI Taxonomy" id="544730"/>
    <lineage>
        <taxon>Eukaryota</taxon>
        <taxon>Viridiplantae</taxon>
        <taxon>Streptophyta</taxon>
        <taxon>Embryophyta</taxon>
        <taxon>Tracheophyta</taxon>
        <taxon>Spermatophyta</taxon>
        <taxon>Magnoliopsida</taxon>
        <taxon>Liliopsida</taxon>
        <taxon>Poales</taxon>
        <taxon>Cyperaceae</taxon>
        <taxon>Cyperoideae</taxon>
        <taxon>Cariceae</taxon>
        <taxon>Carex</taxon>
        <taxon>Carex subgen. Euthyceras</taxon>
    </lineage>
</organism>
<keyword evidence="6" id="KW-0808">Transferase</keyword>
<dbReference type="FunFam" id="3.30.430.20:FF:000002">
    <property type="entry name" value="Cysteine-rich receptor-like protein kinase 10"/>
    <property type="match status" value="1"/>
</dbReference>
<feature type="domain" description="Gnk2-homologous" evidence="5">
    <location>
        <begin position="114"/>
        <end position="221"/>
    </location>
</feature>
<evidence type="ECO:0000313" key="7">
    <source>
        <dbReference type="Proteomes" id="UP000623129"/>
    </source>
</evidence>
<comment type="caution">
    <text evidence="6">The sequence shown here is derived from an EMBL/GenBank/DDBJ whole genome shotgun (WGS) entry which is preliminary data.</text>
</comment>
<dbReference type="GO" id="GO:0016301">
    <property type="term" value="F:kinase activity"/>
    <property type="evidence" value="ECO:0007669"/>
    <property type="project" value="UniProtKB-KW"/>
</dbReference>
<proteinExistence type="predicted"/>
<dbReference type="PANTHER" id="PTHR32099">
    <property type="entry name" value="CYSTEINE-RICH REPEAT SECRETORY PROTEIN"/>
    <property type="match status" value="1"/>
</dbReference>
<evidence type="ECO:0000313" key="6">
    <source>
        <dbReference type="EMBL" id="KAF3330094.1"/>
    </source>
</evidence>
<evidence type="ECO:0000256" key="3">
    <source>
        <dbReference type="ARBA" id="ARBA00023180"/>
    </source>
</evidence>
<keyword evidence="6" id="KW-0675">Receptor</keyword>
<dbReference type="FunFam" id="3.30.430.20:FF:000009">
    <property type="entry name" value="Cysteine-rich receptor-like protein kinase 28"/>
    <property type="match status" value="1"/>
</dbReference>
<keyword evidence="2" id="KW-0677">Repeat</keyword>
<dbReference type="Proteomes" id="UP000623129">
    <property type="component" value="Unassembled WGS sequence"/>
</dbReference>
<evidence type="ECO:0000259" key="5">
    <source>
        <dbReference type="PROSITE" id="PS51473"/>
    </source>
</evidence>
<feature type="domain" description="Gnk2-homologous" evidence="5">
    <location>
        <begin position="1"/>
        <end position="99"/>
    </location>
</feature>
<dbReference type="CDD" id="cd23509">
    <property type="entry name" value="Gnk2-like"/>
    <property type="match status" value="2"/>
</dbReference>
<dbReference type="PANTHER" id="PTHR32099:SF42">
    <property type="entry name" value="CYSTEINE-RICH RECEPTOR-LIKE PROTEIN KINASE 9-RELATED"/>
    <property type="match status" value="1"/>
</dbReference>
<protein>
    <submittedName>
        <fullName evidence="6">Putative receptor-like protein kinase</fullName>
    </submittedName>
</protein>
<keyword evidence="3" id="KW-0325">Glycoprotein</keyword>
<keyword evidence="7" id="KW-1185">Reference proteome</keyword>
<keyword evidence="6" id="KW-0418">Kinase</keyword>
<dbReference type="AlphaFoldDB" id="A0A833R5Z6"/>
<sequence length="259" mass="28210">MCGSTGNYTANSTYCTNLEHLFSFLSTGAVTTEGFFKNATGTGADQIFGLVLCRGDANASVCARCLNQSFKDVNNMCPYSKEAIIWYDMCLLWYSNRYFLDSTDNSQQIIIYTTGGRFSGWDSSSNANKSYLTTVVDTLLSSVSDQAAYNSTKRFRTGDINITPSLPVIYSLSQCTPDMSNDTCRACLQDLINRMLIYFDGRTGGRILGVRCTLRYDTYAFFSGDPDVLLGSTLEPGSSTPALAPNSTSTLAGTNKGNC</sequence>
<dbReference type="EMBL" id="SWLB01000014">
    <property type="protein sequence ID" value="KAF3330094.1"/>
    <property type="molecule type" value="Genomic_DNA"/>
</dbReference>
<dbReference type="InterPro" id="IPR002902">
    <property type="entry name" value="GNK2"/>
</dbReference>
<reference evidence="6" key="1">
    <citation type="submission" date="2020-01" db="EMBL/GenBank/DDBJ databases">
        <title>Genome sequence of Kobresia littledalei, the first chromosome-level genome in the family Cyperaceae.</title>
        <authorList>
            <person name="Qu G."/>
        </authorList>
    </citation>
    <scope>NUCLEOTIDE SEQUENCE</scope>
    <source>
        <strain evidence="6">C.B.Clarke</strain>
        <tissue evidence="6">Leaf</tissue>
    </source>
</reference>
<evidence type="ECO:0000256" key="1">
    <source>
        <dbReference type="ARBA" id="ARBA00022729"/>
    </source>
</evidence>
<dbReference type="PROSITE" id="PS51473">
    <property type="entry name" value="GNK2"/>
    <property type="match status" value="2"/>
</dbReference>